<proteinExistence type="predicted"/>
<dbReference type="Proteomes" id="UP000886523">
    <property type="component" value="Unassembled WGS sequence"/>
</dbReference>
<name>A0A9P6B8S9_9AGAM</name>
<accession>A0A9P6B8S9</accession>
<reference evidence="1" key="1">
    <citation type="journal article" date="2020" name="Nat. Commun.">
        <title>Large-scale genome sequencing of mycorrhizal fungi provides insights into the early evolution of symbiotic traits.</title>
        <authorList>
            <person name="Miyauchi S."/>
            <person name="Kiss E."/>
            <person name="Kuo A."/>
            <person name="Drula E."/>
            <person name="Kohler A."/>
            <person name="Sanchez-Garcia M."/>
            <person name="Morin E."/>
            <person name="Andreopoulos B."/>
            <person name="Barry K.W."/>
            <person name="Bonito G."/>
            <person name="Buee M."/>
            <person name="Carver A."/>
            <person name="Chen C."/>
            <person name="Cichocki N."/>
            <person name="Clum A."/>
            <person name="Culley D."/>
            <person name="Crous P.W."/>
            <person name="Fauchery L."/>
            <person name="Girlanda M."/>
            <person name="Hayes R.D."/>
            <person name="Keri Z."/>
            <person name="LaButti K."/>
            <person name="Lipzen A."/>
            <person name="Lombard V."/>
            <person name="Magnuson J."/>
            <person name="Maillard F."/>
            <person name="Murat C."/>
            <person name="Nolan M."/>
            <person name="Ohm R.A."/>
            <person name="Pangilinan J."/>
            <person name="Pereira M.F."/>
            <person name="Perotto S."/>
            <person name="Peter M."/>
            <person name="Pfister S."/>
            <person name="Riley R."/>
            <person name="Sitrit Y."/>
            <person name="Stielow J.B."/>
            <person name="Szollosi G."/>
            <person name="Zifcakova L."/>
            <person name="Stursova M."/>
            <person name="Spatafora J.W."/>
            <person name="Tedersoo L."/>
            <person name="Vaario L.M."/>
            <person name="Yamada A."/>
            <person name="Yan M."/>
            <person name="Wang P."/>
            <person name="Xu J."/>
            <person name="Bruns T."/>
            <person name="Baldrian P."/>
            <person name="Vilgalys R."/>
            <person name="Dunand C."/>
            <person name="Henrissat B."/>
            <person name="Grigoriev I.V."/>
            <person name="Hibbett D."/>
            <person name="Nagy L.G."/>
            <person name="Martin F.M."/>
        </authorList>
    </citation>
    <scope>NUCLEOTIDE SEQUENCE</scope>
    <source>
        <strain evidence="1">UP504</strain>
    </source>
</reference>
<dbReference type="AlphaFoldDB" id="A0A9P6B8S9"/>
<organism evidence="1 2">
    <name type="scientific">Hydnum rufescens UP504</name>
    <dbReference type="NCBI Taxonomy" id="1448309"/>
    <lineage>
        <taxon>Eukaryota</taxon>
        <taxon>Fungi</taxon>
        <taxon>Dikarya</taxon>
        <taxon>Basidiomycota</taxon>
        <taxon>Agaricomycotina</taxon>
        <taxon>Agaricomycetes</taxon>
        <taxon>Cantharellales</taxon>
        <taxon>Hydnaceae</taxon>
        <taxon>Hydnum</taxon>
    </lineage>
</organism>
<evidence type="ECO:0000313" key="1">
    <source>
        <dbReference type="EMBL" id="KAF9519716.1"/>
    </source>
</evidence>
<protein>
    <submittedName>
        <fullName evidence="1">Uncharacterized protein</fullName>
    </submittedName>
</protein>
<keyword evidence="2" id="KW-1185">Reference proteome</keyword>
<evidence type="ECO:0000313" key="2">
    <source>
        <dbReference type="Proteomes" id="UP000886523"/>
    </source>
</evidence>
<gene>
    <name evidence="1" type="ORF">BS47DRAFT_1082715</name>
</gene>
<comment type="caution">
    <text evidence="1">The sequence shown here is derived from an EMBL/GenBank/DDBJ whole genome shotgun (WGS) entry which is preliminary data.</text>
</comment>
<dbReference type="EMBL" id="MU128916">
    <property type="protein sequence ID" value="KAF9519716.1"/>
    <property type="molecule type" value="Genomic_DNA"/>
</dbReference>
<sequence>MATNRSEVSLPRNPTISADAVDKEVLLSQEAHRVGLMSIRFSALVMHPLQRSVNPLWVENLALQHFENGDNVQKSAHPIMVMAVEEGKVELHPVPDGLPTANSALKFYLISGQAPSCCNEVCHQEATQQRMPARLN</sequence>